<accession>A0ABR3ESW1</accession>
<keyword evidence="6" id="KW-1185">Reference proteome</keyword>
<proteinExistence type="predicted"/>
<evidence type="ECO:0000256" key="2">
    <source>
        <dbReference type="ARBA" id="ARBA00022771"/>
    </source>
</evidence>
<gene>
    <name evidence="5" type="ORF">V5O48_016033</name>
</gene>
<reference evidence="5 6" key="1">
    <citation type="submission" date="2024-02" db="EMBL/GenBank/DDBJ databases">
        <title>A draft genome for the cacao thread blight pathogen Marasmius crinis-equi.</title>
        <authorList>
            <person name="Cohen S.P."/>
            <person name="Baruah I.K."/>
            <person name="Amoako-Attah I."/>
            <person name="Bukari Y."/>
            <person name="Meinhardt L.W."/>
            <person name="Bailey B.A."/>
        </authorList>
    </citation>
    <scope>NUCLEOTIDE SEQUENCE [LARGE SCALE GENOMIC DNA]</scope>
    <source>
        <strain evidence="5 6">GH-76</strain>
    </source>
</reference>
<keyword evidence="1" id="KW-0479">Metal-binding</keyword>
<feature type="non-terminal residue" evidence="5">
    <location>
        <position position="1"/>
    </location>
</feature>
<dbReference type="InterPro" id="IPR002893">
    <property type="entry name" value="Znf_MYND"/>
</dbReference>
<sequence length="332" mass="38491">ARGSTATKNMGIEGGFVEWSTKITDQIAKFLLYKSVTRKFSRVLRKCVDVEEALIRFQSESKVLGAKFVASWANVMDKAAISNAHHQRMKGKVACSYPRCPLYDASPEEIAQARYLRCLGCSSHAMYCSPSCRKLDWKAAHRSQCNWIAWKVERGEWHFTVRYDLLSFEEWMKSYVRAHASVIMSKWEEYMSYLKREVAQIDDPTMISDDRKAILEGRKQPALFLDFDRSRIPDPNDPDCVQFLDLVSVKTKVAPRYPWGPEHAVSNMDFWKDDPKVDENMLFLWGPFPNNRVRPWMVFDVVEFPPGEGEGCEGYYRSLEHDINRRAMGRVD</sequence>
<protein>
    <recommendedName>
        <fullName evidence="4">MYND-type domain-containing protein</fullName>
    </recommendedName>
</protein>
<feature type="domain" description="MYND-type" evidence="4">
    <location>
        <begin position="114"/>
        <end position="145"/>
    </location>
</feature>
<keyword evidence="3" id="KW-0862">Zinc</keyword>
<evidence type="ECO:0000256" key="1">
    <source>
        <dbReference type="ARBA" id="ARBA00022723"/>
    </source>
</evidence>
<dbReference type="Proteomes" id="UP001465976">
    <property type="component" value="Unassembled WGS sequence"/>
</dbReference>
<comment type="caution">
    <text evidence="5">The sequence shown here is derived from an EMBL/GenBank/DDBJ whole genome shotgun (WGS) entry which is preliminary data.</text>
</comment>
<name>A0ABR3ESW1_9AGAR</name>
<evidence type="ECO:0000259" key="4">
    <source>
        <dbReference type="Pfam" id="PF01753"/>
    </source>
</evidence>
<evidence type="ECO:0000256" key="3">
    <source>
        <dbReference type="ARBA" id="ARBA00022833"/>
    </source>
</evidence>
<dbReference type="SUPFAM" id="SSF144232">
    <property type="entry name" value="HIT/MYND zinc finger-like"/>
    <property type="match status" value="1"/>
</dbReference>
<keyword evidence="2" id="KW-0863">Zinc-finger</keyword>
<dbReference type="EMBL" id="JBAHYK010002052">
    <property type="protein sequence ID" value="KAL0565980.1"/>
    <property type="molecule type" value="Genomic_DNA"/>
</dbReference>
<dbReference type="Gene3D" id="6.10.140.2220">
    <property type="match status" value="1"/>
</dbReference>
<organism evidence="5 6">
    <name type="scientific">Marasmius crinis-equi</name>
    <dbReference type="NCBI Taxonomy" id="585013"/>
    <lineage>
        <taxon>Eukaryota</taxon>
        <taxon>Fungi</taxon>
        <taxon>Dikarya</taxon>
        <taxon>Basidiomycota</taxon>
        <taxon>Agaricomycotina</taxon>
        <taxon>Agaricomycetes</taxon>
        <taxon>Agaricomycetidae</taxon>
        <taxon>Agaricales</taxon>
        <taxon>Marasmiineae</taxon>
        <taxon>Marasmiaceae</taxon>
        <taxon>Marasmius</taxon>
    </lineage>
</organism>
<dbReference type="Pfam" id="PF01753">
    <property type="entry name" value="zf-MYND"/>
    <property type="match status" value="1"/>
</dbReference>
<evidence type="ECO:0000313" key="5">
    <source>
        <dbReference type="EMBL" id="KAL0565980.1"/>
    </source>
</evidence>
<evidence type="ECO:0000313" key="6">
    <source>
        <dbReference type="Proteomes" id="UP001465976"/>
    </source>
</evidence>